<dbReference type="Proteomes" id="UP001296104">
    <property type="component" value="Unassembled WGS sequence"/>
</dbReference>
<dbReference type="PANTHER" id="PTHR46603:SF1">
    <property type="entry name" value="ABSCISSION_NOCUT CHECKPOINT REGULATOR"/>
    <property type="match status" value="1"/>
</dbReference>
<gene>
    <name evidence="2" type="ORF">LECACI_7A007898</name>
</gene>
<accession>A0AAI9EE48</accession>
<name>A0AAI9EE48_9PEZI</name>
<feature type="compositionally biased region" description="Polar residues" evidence="1">
    <location>
        <begin position="297"/>
        <end position="309"/>
    </location>
</feature>
<organism evidence="2 3">
    <name type="scientific">Lecanosticta acicola</name>
    <dbReference type="NCBI Taxonomy" id="111012"/>
    <lineage>
        <taxon>Eukaryota</taxon>
        <taxon>Fungi</taxon>
        <taxon>Dikarya</taxon>
        <taxon>Ascomycota</taxon>
        <taxon>Pezizomycotina</taxon>
        <taxon>Dothideomycetes</taxon>
        <taxon>Dothideomycetidae</taxon>
        <taxon>Mycosphaerellales</taxon>
        <taxon>Mycosphaerellaceae</taxon>
        <taxon>Lecanosticta</taxon>
    </lineage>
</organism>
<evidence type="ECO:0000313" key="2">
    <source>
        <dbReference type="EMBL" id="CAK4032740.1"/>
    </source>
</evidence>
<evidence type="ECO:0000256" key="1">
    <source>
        <dbReference type="SAM" id="MobiDB-lite"/>
    </source>
</evidence>
<feature type="compositionally biased region" description="Basic and acidic residues" evidence="1">
    <location>
        <begin position="143"/>
        <end position="166"/>
    </location>
</feature>
<feature type="compositionally biased region" description="Basic and acidic residues" evidence="1">
    <location>
        <begin position="217"/>
        <end position="249"/>
    </location>
</feature>
<feature type="compositionally biased region" description="Acidic residues" evidence="1">
    <location>
        <begin position="186"/>
        <end position="195"/>
    </location>
</feature>
<dbReference type="SUPFAM" id="SSF57845">
    <property type="entry name" value="B-box zinc-binding domain"/>
    <property type="match status" value="1"/>
</dbReference>
<feature type="compositionally biased region" description="Polar residues" evidence="1">
    <location>
        <begin position="79"/>
        <end position="99"/>
    </location>
</feature>
<feature type="compositionally biased region" description="Acidic residues" evidence="1">
    <location>
        <begin position="127"/>
        <end position="136"/>
    </location>
</feature>
<feature type="compositionally biased region" description="Basic and acidic residues" evidence="1">
    <location>
        <begin position="64"/>
        <end position="75"/>
    </location>
</feature>
<evidence type="ECO:0000313" key="3">
    <source>
        <dbReference type="Proteomes" id="UP001296104"/>
    </source>
</evidence>
<evidence type="ECO:0008006" key="4">
    <source>
        <dbReference type="Google" id="ProtNLM"/>
    </source>
</evidence>
<feature type="region of interest" description="Disordered" evidence="1">
    <location>
        <begin position="361"/>
        <end position="384"/>
    </location>
</feature>
<keyword evidence="3" id="KW-1185">Reference proteome</keyword>
<comment type="caution">
    <text evidence="2">The sequence shown here is derived from an EMBL/GenBank/DDBJ whole genome shotgun (WGS) entry which is preliminary data.</text>
</comment>
<dbReference type="InterPro" id="IPR044553">
    <property type="entry name" value="Bbox1_ANCHR"/>
</dbReference>
<protein>
    <recommendedName>
        <fullName evidence="4">Abscission/NoCut checkpoint regulator</fullName>
    </recommendedName>
</protein>
<dbReference type="EMBL" id="CAVMBE010000069">
    <property type="protein sequence ID" value="CAK4032740.1"/>
    <property type="molecule type" value="Genomic_DNA"/>
</dbReference>
<feature type="compositionally biased region" description="Basic and acidic residues" evidence="1">
    <location>
        <begin position="197"/>
        <end position="208"/>
    </location>
</feature>
<reference evidence="2" key="1">
    <citation type="submission" date="2023-11" db="EMBL/GenBank/DDBJ databases">
        <authorList>
            <person name="Alioto T."/>
            <person name="Alioto T."/>
            <person name="Gomez Garrido J."/>
        </authorList>
    </citation>
    <scope>NUCLEOTIDE SEQUENCE</scope>
</reference>
<feature type="compositionally biased region" description="Low complexity" evidence="1">
    <location>
        <begin position="251"/>
        <end position="266"/>
    </location>
</feature>
<dbReference type="AlphaFoldDB" id="A0AAI9EE48"/>
<dbReference type="Pfam" id="PF22586">
    <property type="entry name" value="ANCHR-like_BBOX"/>
    <property type="match status" value="1"/>
</dbReference>
<dbReference type="PANTHER" id="PTHR46603">
    <property type="entry name" value="ABSCISSION/NOCUT CHECKPOINT REGULATOR"/>
    <property type="match status" value="1"/>
</dbReference>
<sequence length="384" mass="42440">MDNSITSSIANPLFHVYRDREYPISSDMPGKDDDLLARLNAAKPSSVKLNPAAPSVEIQTSEPHTVEDKLAERLKTLRSGGSVNSSPKSQDRFSQNSLSPAARLTSRVKDKVAAEHDPIRDWRQQDGDEQTLEELLAELGPDDQWKLDPEDPKDINALLKEAKEALPTEIEQSELRQNGHGREFDEQFQSEDGNESTDQKHDEAKNDEAKDEENADDYVKRVLAEVEYERKYGGDDADDAVHTEQERNGDPLNLPSTPSNLPEPTTFVSEPAPSSKEDDDLQARFSKLGLGGLDLPSTPTSKPSANTKVTAHGKPKSNLPVYTDEDIESWCCICNEDGQVRCLGCDGDIYCQNCWRDGHGNGPGQERGHRAVQYNNRKGSASAA</sequence>
<feature type="compositionally biased region" description="Basic and acidic residues" evidence="1">
    <location>
        <begin position="107"/>
        <end position="126"/>
    </location>
</feature>
<dbReference type="CDD" id="cd19817">
    <property type="entry name" value="Bbox1_ANCHR-like"/>
    <property type="match status" value="1"/>
</dbReference>
<feature type="region of interest" description="Disordered" evidence="1">
    <location>
        <begin position="47"/>
        <end position="312"/>
    </location>
</feature>
<proteinExistence type="predicted"/>
<feature type="compositionally biased region" description="Polar residues" evidence="1">
    <location>
        <begin position="373"/>
        <end position="384"/>
    </location>
</feature>